<dbReference type="SUPFAM" id="SSF53756">
    <property type="entry name" value="UDP-Glycosyltransferase/glycogen phosphorylase"/>
    <property type="match status" value="1"/>
</dbReference>
<dbReference type="Pfam" id="PF00534">
    <property type="entry name" value="Glycos_transf_1"/>
    <property type="match status" value="1"/>
</dbReference>
<evidence type="ECO:0000313" key="3">
    <source>
        <dbReference type="Proteomes" id="UP000677436"/>
    </source>
</evidence>
<dbReference type="KEGG" id="pabs:JIR001_17380"/>
<reference evidence="2" key="1">
    <citation type="journal article" date="2013" name="Int. J. Syst. Evol. Microbiol.">
        <title>Polycladomyces abyssicola gen. nov., sp. nov., a thermophilic filamentous bacterium isolated from hemipelagic sediment.</title>
        <authorList>
            <person name="Tsubouchi T."/>
            <person name="Shimane Y."/>
            <person name="Mori K."/>
            <person name="Usui K."/>
            <person name="Hiraki T."/>
            <person name="Tame A."/>
            <person name="Uematsu K."/>
            <person name="Maruyama T."/>
            <person name="Hatada Y."/>
        </authorList>
    </citation>
    <scope>NUCLEOTIDE SEQUENCE</scope>
    <source>
        <strain evidence="2">JIR-001</strain>
    </source>
</reference>
<evidence type="ECO:0000313" key="2">
    <source>
        <dbReference type="EMBL" id="BCU81955.1"/>
    </source>
</evidence>
<gene>
    <name evidence="2" type="ORF">JIR001_17380</name>
</gene>
<dbReference type="InterPro" id="IPR050194">
    <property type="entry name" value="Glycosyltransferase_grp1"/>
</dbReference>
<dbReference type="EMBL" id="AP024601">
    <property type="protein sequence ID" value="BCU81955.1"/>
    <property type="molecule type" value="Genomic_DNA"/>
</dbReference>
<name>A0A8D5UHE8_9BACL</name>
<dbReference type="AlphaFoldDB" id="A0A8D5UHE8"/>
<evidence type="ECO:0000259" key="1">
    <source>
        <dbReference type="Pfam" id="PF00534"/>
    </source>
</evidence>
<proteinExistence type="predicted"/>
<accession>A0A8D5UHE8</accession>
<sequence>MSDRVMTNSHFMAQWLYRLFPRLADKVTVVPLGVNLERFPAIGDPDVLRQRIEHRKTMGLEEKKVLLYVGRVIQQKGLHFLLHALPMIREKHPDTVLVIVGSSRYGRHVETTYAKRFRHRSAH</sequence>
<dbReference type="Proteomes" id="UP000677436">
    <property type="component" value="Chromosome"/>
</dbReference>
<dbReference type="Gene3D" id="3.40.50.2000">
    <property type="entry name" value="Glycogen Phosphorylase B"/>
    <property type="match status" value="2"/>
</dbReference>
<feature type="domain" description="Glycosyl transferase family 1" evidence="1">
    <location>
        <begin position="53"/>
        <end position="105"/>
    </location>
</feature>
<organism evidence="2 3">
    <name type="scientific">Polycladomyces abyssicola</name>
    <dbReference type="NCBI Taxonomy" id="1125966"/>
    <lineage>
        <taxon>Bacteria</taxon>
        <taxon>Bacillati</taxon>
        <taxon>Bacillota</taxon>
        <taxon>Bacilli</taxon>
        <taxon>Bacillales</taxon>
        <taxon>Thermoactinomycetaceae</taxon>
        <taxon>Polycladomyces</taxon>
    </lineage>
</organism>
<dbReference type="InterPro" id="IPR001296">
    <property type="entry name" value="Glyco_trans_1"/>
</dbReference>
<protein>
    <recommendedName>
        <fullName evidence="1">Glycosyl transferase family 1 domain-containing protein</fullName>
    </recommendedName>
</protein>
<dbReference type="PANTHER" id="PTHR45947">
    <property type="entry name" value="SULFOQUINOVOSYL TRANSFERASE SQD2"/>
    <property type="match status" value="1"/>
</dbReference>
<reference evidence="2" key="2">
    <citation type="journal article" date="2021" name="Microbiol. Resour. Announc.">
        <title>Complete Genome Sequence of Polycladomyces abyssicola JIR-001T, Isolated from Hemipelagic Sediment in Deep Seawater.</title>
        <authorList>
            <person name="Tsubouchi T."/>
            <person name="Kaneko Y."/>
        </authorList>
    </citation>
    <scope>NUCLEOTIDE SEQUENCE</scope>
    <source>
        <strain evidence="2">JIR-001</strain>
    </source>
</reference>
<dbReference type="GO" id="GO:0016757">
    <property type="term" value="F:glycosyltransferase activity"/>
    <property type="evidence" value="ECO:0007669"/>
    <property type="project" value="InterPro"/>
</dbReference>
<dbReference type="PANTHER" id="PTHR45947:SF3">
    <property type="entry name" value="SULFOQUINOVOSYL TRANSFERASE SQD2"/>
    <property type="match status" value="1"/>
</dbReference>
<dbReference type="RefSeq" id="WP_212772358.1">
    <property type="nucleotide sequence ID" value="NZ_AP024601.1"/>
</dbReference>
<keyword evidence="3" id="KW-1185">Reference proteome</keyword>
<dbReference type="CDD" id="cd03801">
    <property type="entry name" value="GT4_PimA-like"/>
    <property type="match status" value="1"/>
</dbReference>